<dbReference type="RefSeq" id="WP_072789959.1">
    <property type="nucleotide sequence ID" value="NZ_FQUL01000014.1"/>
</dbReference>
<evidence type="ECO:0000313" key="4">
    <source>
        <dbReference type="EMBL" id="SHE64410.1"/>
    </source>
</evidence>
<sequence>MRVLLVGANGQLGRELSEVFEKRSKTITLVALGSKVLDVTDREAVQICVSEVSPDIVVNASAMTKVDLCEDQVEHAFRVNALGVRNLVQAADRVRAKVVHFSTDYVFDGTTNRPYNEFDAPNPLSVYGRSKLAGERELRPTDLCVRTSWLVGRYGDNLVKTVLRMISLGQDLRFVNDQFGSLTVAQDLAEKVLEMIFTNLGGLYHVSAQGFGSWYDVVAKVLEIKGLGLATLKAISSAELPPSRKAPRPAFSALDDFALRWSGLDPMPQWDSSLARLVNEID</sequence>
<dbReference type="GO" id="GO:0005829">
    <property type="term" value="C:cytosol"/>
    <property type="evidence" value="ECO:0007669"/>
    <property type="project" value="TreeGrafter"/>
</dbReference>
<accession>A0A1M4V666</accession>
<dbReference type="CDD" id="cd05254">
    <property type="entry name" value="dTDP_HR_like_SDR_e"/>
    <property type="match status" value="1"/>
</dbReference>
<dbReference type="PANTHER" id="PTHR10491">
    <property type="entry name" value="DTDP-4-DEHYDRORHAMNOSE REDUCTASE"/>
    <property type="match status" value="1"/>
</dbReference>
<evidence type="ECO:0000256" key="2">
    <source>
        <dbReference type="RuleBase" id="RU364082"/>
    </source>
</evidence>
<dbReference type="AlphaFoldDB" id="A0A1M4V666"/>
<dbReference type="SUPFAM" id="SSF51735">
    <property type="entry name" value="NAD(P)-binding Rossmann-fold domains"/>
    <property type="match status" value="1"/>
</dbReference>
<evidence type="ECO:0000313" key="5">
    <source>
        <dbReference type="Proteomes" id="UP000184295"/>
    </source>
</evidence>
<comment type="function">
    <text evidence="2">Catalyzes the reduction of dTDP-6-deoxy-L-lyxo-4-hexulose to yield dTDP-L-rhamnose.</text>
</comment>
<dbReference type="Pfam" id="PF04321">
    <property type="entry name" value="RmlD_sub_bind"/>
    <property type="match status" value="1"/>
</dbReference>
<dbReference type="GO" id="GO:0019305">
    <property type="term" value="P:dTDP-rhamnose biosynthetic process"/>
    <property type="evidence" value="ECO:0007669"/>
    <property type="project" value="UniProtKB-UniPathway"/>
</dbReference>
<dbReference type="InterPro" id="IPR036291">
    <property type="entry name" value="NAD(P)-bd_dom_sf"/>
</dbReference>
<keyword evidence="2" id="KW-0521">NADP</keyword>
<dbReference type="OrthoDB" id="9803892at2"/>
<evidence type="ECO:0000259" key="3">
    <source>
        <dbReference type="Pfam" id="PF04321"/>
    </source>
</evidence>
<dbReference type="PANTHER" id="PTHR10491:SF4">
    <property type="entry name" value="METHIONINE ADENOSYLTRANSFERASE 2 SUBUNIT BETA"/>
    <property type="match status" value="1"/>
</dbReference>
<dbReference type="EC" id="1.1.1.133" evidence="2"/>
<dbReference type="EMBL" id="FQUL01000014">
    <property type="protein sequence ID" value="SHE64410.1"/>
    <property type="molecule type" value="Genomic_DNA"/>
</dbReference>
<feature type="domain" description="RmlD-like substrate binding" evidence="3">
    <location>
        <begin position="1"/>
        <end position="281"/>
    </location>
</feature>
<dbReference type="Proteomes" id="UP000184295">
    <property type="component" value="Unassembled WGS sequence"/>
</dbReference>
<keyword evidence="2" id="KW-0560">Oxidoreductase</keyword>
<dbReference type="InterPro" id="IPR029903">
    <property type="entry name" value="RmlD-like-bd"/>
</dbReference>
<comment type="pathway">
    <text evidence="2">Carbohydrate biosynthesis; dTDP-L-rhamnose biosynthesis.</text>
</comment>
<reference evidence="5" key="1">
    <citation type="submission" date="2016-11" db="EMBL/GenBank/DDBJ databases">
        <authorList>
            <person name="Varghese N."/>
            <person name="Submissions S."/>
        </authorList>
    </citation>
    <scope>NUCLEOTIDE SEQUENCE [LARGE SCALE GENOMIC DNA]</scope>
    <source>
        <strain evidence="5">DSM 19514</strain>
    </source>
</reference>
<dbReference type="UniPathway" id="UPA00124"/>
<protein>
    <recommendedName>
        <fullName evidence="2">dTDP-4-dehydrorhamnose reductase</fullName>
        <ecNumber evidence="2">1.1.1.133</ecNumber>
    </recommendedName>
</protein>
<dbReference type="NCBIfam" id="TIGR01214">
    <property type="entry name" value="rmlD"/>
    <property type="match status" value="1"/>
</dbReference>
<keyword evidence="5" id="KW-1185">Reference proteome</keyword>
<comment type="similarity">
    <text evidence="1 2">Belongs to the dTDP-4-dehydrorhamnose reductase family.</text>
</comment>
<dbReference type="InterPro" id="IPR005913">
    <property type="entry name" value="dTDP_dehydrorham_reduct"/>
</dbReference>
<dbReference type="Gene3D" id="3.40.50.720">
    <property type="entry name" value="NAD(P)-binding Rossmann-like Domain"/>
    <property type="match status" value="1"/>
</dbReference>
<evidence type="ECO:0000256" key="1">
    <source>
        <dbReference type="ARBA" id="ARBA00010944"/>
    </source>
</evidence>
<dbReference type="GO" id="GO:0008831">
    <property type="term" value="F:dTDP-4-dehydrorhamnose reductase activity"/>
    <property type="evidence" value="ECO:0007669"/>
    <property type="project" value="UniProtKB-EC"/>
</dbReference>
<name>A0A1M4V666_9ACTN</name>
<dbReference type="Gene3D" id="3.90.25.10">
    <property type="entry name" value="UDP-galactose 4-epimerase, domain 1"/>
    <property type="match status" value="1"/>
</dbReference>
<dbReference type="STRING" id="1121881.SAMN02745225_01200"/>
<proteinExistence type="inferred from homology"/>
<gene>
    <name evidence="4" type="ORF">SAMN02745225_01200</name>
</gene>
<organism evidence="4 5">
    <name type="scientific">Ferrithrix thermotolerans DSM 19514</name>
    <dbReference type="NCBI Taxonomy" id="1121881"/>
    <lineage>
        <taxon>Bacteria</taxon>
        <taxon>Bacillati</taxon>
        <taxon>Actinomycetota</taxon>
        <taxon>Acidimicrobiia</taxon>
        <taxon>Acidimicrobiales</taxon>
        <taxon>Acidimicrobiaceae</taxon>
        <taxon>Ferrithrix</taxon>
    </lineage>
</organism>